<reference evidence="2" key="1">
    <citation type="submission" date="2021-02" db="EMBL/GenBank/DDBJ databases">
        <authorList>
            <person name="Nowell W R."/>
        </authorList>
    </citation>
    <scope>NUCLEOTIDE SEQUENCE</scope>
</reference>
<feature type="transmembrane region" description="Helical" evidence="1">
    <location>
        <begin position="103"/>
        <end position="121"/>
    </location>
</feature>
<keyword evidence="1" id="KW-0812">Transmembrane</keyword>
<feature type="transmembrane region" description="Helical" evidence="1">
    <location>
        <begin position="173"/>
        <end position="195"/>
    </location>
</feature>
<evidence type="ECO:0000313" key="4">
    <source>
        <dbReference type="Proteomes" id="UP000663887"/>
    </source>
</evidence>
<sequence>MVKVDNRLINVITDYGTMPHQDDLIHTTVQPLGTDRRLTHLFLFYILRTIMVDSAVCYTKPPQSWYRLLTQRRRWGSNAFFNTIMNVYRSSIHPITRISSCRYLMKMCLVFFRLFNMGLFVTQLVAHFDLKGFLTQTGILLYPSCYFFLFSIFKKTVRSSLHKVLIGCLANRYISGLISVGIMATVFYNIVNFAWVPAASAKIKQEQSPEIYIFPTSEIPDADLQIFIAPLDSREESVPTM</sequence>
<dbReference type="EMBL" id="CAJOBF010000034">
    <property type="protein sequence ID" value="CAF3729401.1"/>
    <property type="molecule type" value="Genomic_DNA"/>
</dbReference>
<proteinExistence type="predicted"/>
<dbReference type="EMBL" id="CAJNRG010014478">
    <property type="protein sequence ID" value="CAF2156150.1"/>
    <property type="molecule type" value="Genomic_DNA"/>
</dbReference>
<dbReference type="AlphaFoldDB" id="A0A816Y907"/>
<dbReference type="Proteomes" id="UP000663887">
    <property type="component" value="Unassembled WGS sequence"/>
</dbReference>
<gene>
    <name evidence="3" type="ORF">UXM345_LOCUS726</name>
    <name evidence="2" type="ORF">XDN619_LOCUS29615</name>
</gene>
<accession>A0A816Y907</accession>
<keyword evidence="1" id="KW-0472">Membrane</keyword>
<keyword evidence="1" id="KW-1133">Transmembrane helix</keyword>
<comment type="caution">
    <text evidence="2">The sequence shown here is derived from an EMBL/GenBank/DDBJ whole genome shotgun (WGS) entry which is preliminary data.</text>
</comment>
<evidence type="ECO:0000313" key="2">
    <source>
        <dbReference type="EMBL" id="CAF2156150.1"/>
    </source>
</evidence>
<evidence type="ECO:0000313" key="3">
    <source>
        <dbReference type="EMBL" id="CAF3729401.1"/>
    </source>
</evidence>
<organism evidence="2 4">
    <name type="scientific">Rotaria magnacalcarata</name>
    <dbReference type="NCBI Taxonomy" id="392030"/>
    <lineage>
        <taxon>Eukaryota</taxon>
        <taxon>Metazoa</taxon>
        <taxon>Spiralia</taxon>
        <taxon>Gnathifera</taxon>
        <taxon>Rotifera</taxon>
        <taxon>Eurotatoria</taxon>
        <taxon>Bdelloidea</taxon>
        <taxon>Philodinida</taxon>
        <taxon>Philodinidae</taxon>
        <taxon>Rotaria</taxon>
    </lineage>
</organism>
<protein>
    <recommendedName>
        <fullName evidence="5">Chitin synthase</fullName>
    </recommendedName>
</protein>
<feature type="transmembrane region" description="Helical" evidence="1">
    <location>
        <begin position="133"/>
        <end position="153"/>
    </location>
</feature>
<name>A0A816Y907_9BILA</name>
<evidence type="ECO:0008006" key="5">
    <source>
        <dbReference type="Google" id="ProtNLM"/>
    </source>
</evidence>
<dbReference type="Proteomes" id="UP000663842">
    <property type="component" value="Unassembled WGS sequence"/>
</dbReference>
<evidence type="ECO:0000256" key="1">
    <source>
        <dbReference type="SAM" id="Phobius"/>
    </source>
</evidence>